<feature type="region of interest" description="Disordered" evidence="1">
    <location>
        <begin position="166"/>
        <end position="195"/>
    </location>
</feature>
<feature type="compositionally biased region" description="Polar residues" evidence="1">
    <location>
        <begin position="183"/>
        <end position="192"/>
    </location>
</feature>
<evidence type="ECO:0000313" key="3">
    <source>
        <dbReference type="Proteomes" id="UP000807342"/>
    </source>
</evidence>
<feature type="compositionally biased region" description="Acidic residues" evidence="1">
    <location>
        <begin position="737"/>
        <end position="749"/>
    </location>
</feature>
<feature type="region of interest" description="Disordered" evidence="1">
    <location>
        <begin position="635"/>
        <end position="749"/>
    </location>
</feature>
<name>A0A9P6BXY6_9AGAR</name>
<dbReference type="EMBL" id="MU151737">
    <property type="protein sequence ID" value="KAF9441955.1"/>
    <property type="molecule type" value="Genomic_DNA"/>
</dbReference>
<dbReference type="AlphaFoldDB" id="A0A9P6BXY6"/>
<accession>A0A9P6BXY6</accession>
<reference evidence="2" key="1">
    <citation type="submission" date="2020-11" db="EMBL/GenBank/DDBJ databases">
        <authorList>
            <consortium name="DOE Joint Genome Institute"/>
            <person name="Ahrendt S."/>
            <person name="Riley R."/>
            <person name="Andreopoulos W."/>
            <person name="Labutti K."/>
            <person name="Pangilinan J."/>
            <person name="Ruiz-Duenas F.J."/>
            <person name="Barrasa J.M."/>
            <person name="Sanchez-Garcia M."/>
            <person name="Camarero S."/>
            <person name="Miyauchi S."/>
            <person name="Serrano A."/>
            <person name="Linde D."/>
            <person name="Babiker R."/>
            <person name="Drula E."/>
            <person name="Ayuso-Fernandez I."/>
            <person name="Pacheco R."/>
            <person name="Padilla G."/>
            <person name="Ferreira P."/>
            <person name="Barriuso J."/>
            <person name="Kellner H."/>
            <person name="Castanera R."/>
            <person name="Alfaro M."/>
            <person name="Ramirez L."/>
            <person name="Pisabarro A.G."/>
            <person name="Kuo A."/>
            <person name="Tritt A."/>
            <person name="Lipzen A."/>
            <person name="He G."/>
            <person name="Yan M."/>
            <person name="Ng V."/>
            <person name="Cullen D."/>
            <person name="Martin F."/>
            <person name="Rosso M.-N."/>
            <person name="Henrissat B."/>
            <person name="Hibbett D."/>
            <person name="Martinez A.T."/>
            <person name="Grigoriev I.V."/>
        </authorList>
    </citation>
    <scope>NUCLEOTIDE SEQUENCE</scope>
    <source>
        <strain evidence="2">MF-IS2</strain>
    </source>
</reference>
<evidence type="ECO:0000256" key="1">
    <source>
        <dbReference type="SAM" id="MobiDB-lite"/>
    </source>
</evidence>
<organism evidence="2 3">
    <name type="scientific">Macrolepiota fuliginosa MF-IS2</name>
    <dbReference type="NCBI Taxonomy" id="1400762"/>
    <lineage>
        <taxon>Eukaryota</taxon>
        <taxon>Fungi</taxon>
        <taxon>Dikarya</taxon>
        <taxon>Basidiomycota</taxon>
        <taxon>Agaricomycotina</taxon>
        <taxon>Agaricomycetes</taxon>
        <taxon>Agaricomycetidae</taxon>
        <taxon>Agaricales</taxon>
        <taxon>Agaricineae</taxon>
        <taxon>Agaricaceae</taxon>
        <taxon>Macrolepiota</taxon>
    </lineage>
</organism>
<feature type="region of interest" description="Disordered" evidence="1">
    <location>
        <begin position="106"/>
        <end position="152"/>
    </location>
</feature>
<feature type="compositionally biased region" description="Polar residues" evidence="1">
    <location>
        <begin position="300"/>
        <end position="329"/>
    </location>
</feature>
<proteinExistence type="predicted"/>
<dbReference type="Proteomes" id="UP000807342">
    <property type="component" value="Unassembled WGS sequence"/>
</dbReference>
<feature type="compositionally biased region" description="Polar residues" evidence="1">
    <location>
        <begin position="119"/>
        <end position="130"/>
    </location>
</feature>
<gene>
    <name evidence="2" type="ORF">P691DRAFT_779616</name>
</gene>
<feature type="region of interest" description="Disordered" evidence="1">
    <location>
        <begin position="249"/>
        <end position="335"/>
    </location>
</feature>
<protein>
    <submittedName>
        <fullName evidence="2">Uncharacterized protein</fullName>
    </submittedName>
</protein>
<sequence length="749" mass="83984">MDPQFGALSIKTADRQSLLKAWAEFDLGYDDGPVDYLWLFYTVFYTAKGMERAKTFYVSKLSIWKESGIRLSFFHEYLVATVRSINQNDKREYYLLFERTAGELNREKKSEEDIGQGQPGPSQENKNAQTQEKEQGRSRPQRNGADDITDFSFVPDRDLENRFFGRDAQRAGQQSDDEGGPKSASSRDSMSPKSGEAISGMLEMFLAAKDSVSHASESSSADFILANDRYQLLDRPCRRPSDTEVAWMMLAPPGDKDPPPSTPVPTNNPVGDTVPNTPLSRTSRRVPSLRDHAPGILHRSPSQASSAPDNTSRMSIHRNIPTQSNTSLGSPVIPDHAALTQDSDQLGIEQTLSRSVSNTSSISYASRTSIGSHAAPSAIYAPGTPTGASHTSLPVSEWPINEEALSRPSSPPTHLHELPFAHSIIETVEVPTPGPHDKFLPIPGLSLETITTRDTPLLKIKTNMTNRSTTSILSRASSRLSRTSRSTARYDAQPLRQQRPFLYLYELVVLACRLHKCTSLYRIFTRNCYWFAGMMFHVVRLWTQLDALISGEGDAVDRMKPSVEVMLWINSGRAGTFLRSIRIVKAPRLFTIEAVMRKWNGAVLRFEDQVGVNAADNTPQAIRIIQMAMRNEERKREAAEMREREAAEEADAEKKKMQDALEAEKQKREGETRKLEEGARRLEEETRRREEETRRREEAEEKAKEYEKILQQLGILPYPMTQHGNAQPESPVTPSEEVGEEEVGESPAA</sequence>
<comment type="caution">
    <text evidence="2">The sequence shown here is derived from an EMBL/GenBank/DDBJ whole genome shotgun (WGS) entry which is preliminary data.</text>
</comment>
<dbReference type="OrthoDB" id="3125689at2759"/>
<evidence type="ECO:0000313" key="2">
    <source>
        <dbReference type="EMBL" id="KAF9441955.1"/>
    </source>
</evidence>
<keyword evidence="3" id="KW-1185">Reference proteome</keyword>
<feature type="compositionally biased region" description="Basic and acidic residues" evidence="1">
    <location>
        <begin position="635"/>
        <end position="708"/>
    </location>
</feature>